<dbReference type="InterPro" id="IPR036691">
    <property type="entry name" value="Endo/exonu/phosph_ase_sf"/>
</dbReference>
<evidence type="ECO:0000256" key="1">
    <source>
        <dbReference type="SAM" id="MobiDB-lite"/>
    </source>
</evidence>
<feature type="region of interest" description="Disordered" evidence="1">
    <location>
        <begin position="228"/>
        <end position="250"/>
    </location>
</feature>
<dbReference type="AlphaFoldDB" id="A0AAV7VDS8"/>
<name>A0AAV7VDS8_PLEWA</name>
<dbReference type="Gene3D" id="3.60.10.10">
    <property type="entry name" value="Endonuclease/exonuclease/phosphatase"/>
    <property type="match status" value="1"/>
</dbReference>
<accession>A0AAV7VDS8</accession>
<comment type="caution">
    <text evidence="2">The sequence shown here is derived from an EMBL/GenBank/DDBJ whole genome shotgun (WGS) entry which is preliminary data.</text>
</comment>
<evidence type="ECO:0008006" key="4">
    <source>
        <dbReference type="Google" id="ProtNLM"/>
    </source>
</evidence>
<dbReference type="Proteomes" id="UP001066276">
    <property type="component" value="Chromosome 2_1"/>
</dbReference>
<keyword evidence="3" id="KW-1185">Reference proteome</keyword>
<sequence>MGLSRGATRHGSGRASGGLITLASTRIADKFIEIKTKCRWLLAGQVDLYNVIGGAKQLLILNVYIQPENVFDYNVQRGLFEEDLELLCTGNADRLILMLGDFNHKLDPNDSDNLFKELLAAAQIPRSIFPKVECSARDLSLARTLGSFGMFCLNGRIESDCPAKKTFRTEKKAIRFCDSQPDSQRCVRVRSLRGRCLRVCKKRTRNYRVGVANCDYLQNCLQMQPNTPESIPEHSGNTSWHMMMTSQPGS</sequence>
<dbReference type="EMBL" id="JANPWB010000003">
    <property type="protein sequence ID" value="KAJ1199730.1"/>
    <property type="molecule type" value="Genomic_DNA"/>
</dbReference>
<reference evidence="2" key="1">
    <citation type="journal article" date="2022" name="bioRxiv">
        <title>Sequencing and chromosome-scale assembly of the giantPleurodeles waltlgenome.</title>
        <authorList>
            <person name="Brown T."/>
            <person name="Elewa A."/>
            <person name="Iarovenko S."/>
            <person name="Subramanian E."/>
            <person name="Araus A.J."/>
            <person name="Petzold A."/>
            <person name="Susuki M."/>
            <person name="Suzuki K.-i.T."/>
            <person name="Hayashi T."/>
            <person name="Toyoda A."/>
            <person name="Oliveira C."/>
            <person name="Osipova E."/>
            <person name="Leigh N.D."/>
            <person name="Simon A."/>
            <person name="Yun M.H."/>
        </authorList>
    </citation>
    <scope>NUCLEOTIDE SEQUENCE</scope>
    <source>
        <strain evidence="2">20211129_DDA</strain>
        <tissue evidence="2">Liver</tissue>
    </source>
</reference>
<evidence type="ECO:0000313" key="3">
    <source>
        <dbReference type="Proteomes" id="UP001066276"/>
    </source>
</evidence>
<organism evidence="2 3">
    <name type="scientific">Pleurodeles waltl</name>
    <name type="common">Iberian ribbed newt</name>
    <dbReference type="NCBI Taxonomy" id="8319"/>
    <lineage>
        <taxon>Eukaryota</taxon>
        <taxon>Metazoa</taxon>
        <taxon>Chordata</taxon>
        <taxon>Craniata</taxon>
        <taxon>Vertebrata</taxon>
        <taxon>Euteleostomi</taxon>
        <taxon>Amphibia</taxon>
        <taxon>Batrachia</taxon>
        <taxon>Caudata</taxon>
        <taxon>Salamandroidea</taxon>
        <taxon>Salamandridae</taxon>
        <taxon>Pleurodelinae</taxon>
        <taxon>Pleurodeles</taxon>
    </lineage>
</organism>
<proteinExistence type="predicted"/>
<gene>
    <name evidence="2" type="ORF">NDU88_003563</name>
</gene>
<protein>
    <recommendedName>
        <fullName evidence="4">Endonuclease/exonuclease/phosphatase domain-containing protein</fullName>
    </recommendedName>
</protein>
<evidence type="ECO:0000313" key="2">
    <source>
        <dbReference type="EMBL" id="KAJ1199730.1"/>
    </source>
</evidence>